<protein>
    <submittedName>
        <fullName evidence="2">Uncharacterized protein</fullName>
    </submittedName>
</protein>
<feature type="transmembrane region" description="Helical" evidence="1">
    <location>
        <begin position="25"/>
        <end position="46"/>
    </location>
</feature>
<accession>A0A1G2GR29</accession>
<organism evidence="2 3">
    <name type="scientific">Candidatus Ryanbacteria bacterium RIFCSPLOWO2_01_FULL_48_26</name>
    <dbReference type="NCBI Taxonomy" id="1802126"/>
    <lineage>
        <taxon>Bacteria</taxon>
        <taxon>Candidatus Ryaniibacteriota</taxon>
    </lineage>
</organism>
<keyword evidence="1" id="KW-1133">Transmembrane helix</keyword>
<keyword evidence="1" id="KW-0472">Membrane</keyword>
<proteinExistence type="predicted"/>
<comment type="caution">
    <text evidence="2">The sequence shown here is derived from an EMBL/GenBank/DDBJ whole genome shotgun (WGS) entry which is preliminary data.</text>
</comment>
<dbReference type="EMBL" id="MHNW01000042">
    <property type="protein sequence ID" value="OGZ52642.1"/>
    <property type="molecule type" value="Genomic_DNA"/>
</dbReference>
<evidence type="ECO:0000313" key="3">
    <source>
        <dbReference type="Proteomes" id="UP000179106"/>
    </source>
</evidence>
<reference evidence="2 3" key="1">
    <citation type="journal article" date="2016" name="Nat. Commun.">
        <title>Thousands of microbial genomes shed light on interconnected biogeochemical processes in an aquifer system.</title>
        <authorList>
            <person name="Anantharaman K."/>
            <person name="Brown C.T."/>
            <person name="Hug L.A."/>
            <person name="Sharon I."/>
            <person name="Castelle C.J."/>
            <person name="Probst A.J."/>
            <person name="Thomas B.C."/>
            <person name="Singh A."/>
            <person name="Wilkins M.J."/>
            <person name="Karaoz U."/>
            <person name="Brodie E.L."/>
            <person name="Williams K.H."/>
            <person name="Hubbard S.S."/>
            <person name="Banfield J.F."/>
        </authorList>
    </citation>
    <scope>NUCLEOTIDE SEQUENCE [LARGE SCALE GENOMIC DNA]</scope>
</reference>
<gene>
    <name evidence="2" type="ORF">A3B25_00400</name>
</gene>
<keyword evidence="1" id="KW-0812">Transmembrane</keyword>
<sequence length="150" mass="16665">MTNEYDEKQEGDGSAENPARVKRPFLGVIIIIAIFGVVLFFFGGIGSRDFPAPASKWQAVFLSNNQVYFGHLKDYTKTNVALTDIFYLRVTESLQPGSLSQPSPELVKLGGELHGPEDAMYIPKDKILFWENLRADSPVVRAIASSTQQK</sequence>
<dbReference type="Proteomes" id="UP000179106">
    <property type="component" value="Unassembled WGS sequence"/>
</dbReference>
<name>A0A1G2GR29_9BACT</name>
<evidence type="ECO:0000256" key="1">
    <source>
        <dbReference type="SAM" id="Phobius"/>
    </source>
</evidence>
<dbReference type="AlphaFoldDB" id="A0A1G2GR29"/>
<evidence type="ECO:0000313" key="2">
    <source>
        <dbReference type="EMBL" id="OGZ52642.1"/>
    </source>
</evidence>